<gene>
    <name evidence="3" type="ORF">EDC14_104738</name>
</gene>
<proteinExistence type="predicted"/>
<dbReference type="InterPro" id="IPR021136">
    <property type="entry name" value="Flagellar_hook_control-like_C"/>
</dbReference>
<evidence type="ECO:0000313" key="4">
    <source>
        <dbReference type="Proteomes" id="UP000295008"/>
    </source>
</evidence>
<dbReference type="EMBL" id="SLUN01000047">
    <property type="protein sequence ID" value="TCL57134.1"/>
    <property type="molecule type" value="Genomic_DNA"/>
</dbReference>
<evidence type="ECO:0000256" key="1">
    <source>
        <dbReference type="SAM" id="MobiDB-lite"/>
    </source>
</evidence>
<name>A0A4R1QXV9_HYDET</name>
<feature type="domain" description="Flagellar hook-length control protein-like C-terminal" evidence="2">
    <location>
        <begin position="601"/>
        <end position="670"/>
    </location>
</feature>
<sequence length="684" mass="74761">MMKTDVIKISDLTALNQVFNGKQLKLSDGDVVAGKILQVSSGTVKLTMAGETIQAKLEGAPPSVGWWLFQVNVDAQEQISLRIISALPQPDLNEASPQLQNITFDPQVFLRQGLPLSKENILKFFELMEQFQAKYGVLPDPKAVALLIARDWPNTPGTMLSAWIAQDPQLRNQLWNTISDDSLLGQTVRMNDPPEAVFNQLTKMEQGIFQTLFRDSSGMGDLGPKVGQQAIGPQMPAVAEEHPTVSPAADSEQETSSMPFAQLFKGIRESSSQNRPTLPQGANEFRSGIPAAMNNRLDPPAVPVANAAPPESVIPGESPRDIQTFVMQLLNRTSIPGNPQDPGSAVPVPKAPDQAAAVQLLMSPMAPDGKVSLPGLSPNEDLETILIQFLKNRSESSVTDPERPAAKASFSEKADLELALQALTPTLMAGEGGVPAQGLGQKDTVEKVLTQLFKFFQSDAPADSENKPIIPVEVKTSEPEAAAVFQENYPASRQKTPIQEGSLKQVPPSREADPNSLKMFQNEVSQETGADKQGPIRTVAEKEQILSLLQQNNTVLQKLATPQESGNLLNIIPLLVMDSRKNIYELNVEWQREYGPERAPEESEERIRVAIPTENMGEIGLNVTMSRQKIKIHFEVGSNAVRQFFMQNLSLLRTTVQERGRIGIAVTVRQEPIDHSGNGVDLRL</sequence>
<evidence type="ECO:0000313" key="3">
    <source>
        <dbReference type="EMBL" id="TCL57134.1"/>
    </source>
</evidence>
<keyword evidence="4" id="KW-1185">Reference proteome</keyword>
<organism evidence="3 4">
    <name type="scientific">Hydrogenispora ethanolica</name>
    <dbReference type="NCBI Taxonomy" id="1082276"/>
    <lineage>
        <taxon>Bacteria</taxon>
        <taxon>Bacillati</taxon>
        <taxon>Bacillota</taxon>
        <taxon>Hydrogenispora</taxon>
    </lineage>
</organism>
<comment type="caution">
    <text evidence="3">The sequence shown here is derived from an EMBL/GenBank/DDBJ whole genome shotgun (WGS) entry which is preliminary data.</text>
</comment>
<dbReference type="OrthoDB" id="2351076at2"/>
<dbReference type="Pfam" id="PF02120">
    <property type="entry name" value="Flg_hook"/>
    <property type="match status" value="1"/>
</dbReference>
<accession>A0A4R1QXV9</accession>
<feature type="region of interest" description="Disordered" evidence="1">
    <location>
        <begin position="492"/>
        <end position="514"/>
    </location>
</feature>
<dbReference type="Proteomes" id="UP000295008">
    <property type="component" value="Unassembled WGS sequence"/>
</dbReference>
<reference evidence="3 4" key="1">
    <citation type="submission" date="2019-03" db="EMBL/GenBank/DDBJ databases">
        <title>Genomic Encyclopedia of Type Strains, Phase IV (KMG-IV): sequencing the most valuable type-strain genomes for metagenomic binning, comparative biology and taxonomic classification.</title>
        <authorList>
            <person name="Goeker M."/>
        </authorList>
    </citation>
    <scope>NUCLEOTIDE SEQUENCE [LARGE SCALE GENOMIC DNA]</scope>
    <source>
        <strain evidence="3 4">LX-B</strain>
    </source>
</reference>
<evidence type="ECO:0000259" key="2">
    <source>
        <dbReference type="Pfam" id="PF02120"/>
    </source>
</evidence>
<protein>
    <recommendedName>
        <fullName evidence="2">Flagellar hook-length control protein-like C-terminal domain-containing protein</fullName>
    </recommendedName>
</protein>
<dbReference type="AlphaFoldDB" id="A0A4R1QXV9"/>
<feature type="region of interest" description="Disordered" evidence="1">
    <location>
        <begin position="269"/>
        <end position="318"/>
    </location>
</feature>
<dbReference type="RefSeq" id="WP_132017215.1">
    <property type="nucleotide sequence ID" value="NZ_SLUN01000047.1"/>
</dbReference>